<organism evidence="2 3">
    <name type="scientific">Rotaria magnacalcarata</name>
    <dbReference type="NCBI Taxonomy" id="392030"/>
    <lineage>
        <taxon>Eukaryota</taxon>
        <taxon>Metazoa</taxon>
        <taxon>Spiralia</taxon>
        <taxon>Gnathifera</taxon>
        <taxon>Rotifera</taxon>
        <taxon>Eurotatoria</taxon>
        <taxon>Bdelloidea</taxon>
        <taxon>Philodinida</taxon>
        <taxon>Philodinidae</taxon>
        <taxon>Rotaria</taxon>
    </lineage>
</organism>
<sequence>AARTHCSLRHLKTVQLHDESIDDENLDTPNSNSSIASHNSSQRLRPKYDNMRTNHELSLTLDPDLNHPLSECHIRWARNLFS</sequence>
<reference evidence="2" key="1">
    <citation type="submission" date="2021-02" db="EMBL/GenBank/DDBJ databases">
        <authorList>
            <person name="Nowell W R."/>
        </authorList>
    </citation>
    <scope>NUCLEOTIDE SEQUENCE</scope>
</reference>
<comment type="caution">
    <text evidence="2">The sequence shown here is derived from an EMBL/GenBank/DDBJ whole genome shotgun (WGS) entry which is preliminary data.</text>
</comment>
<protein>
    <submittedName>
        <fullName evidence="2">Uncharacterized protein</fullName>
    </submittedName>
</protein>
<gene>
    <name evidence="2" type="ORF">SMN809_LOCUS34013</name>
</gene>
<evidence type="ECO:0000313" key="3">
    <source>
        <dbReference type="Proteomes" id="UP000676336"/>
    </source>
</evidence>
<evidence type="ECO:0000256" key="1">
    <source>
        <dbReference type="SAM" id="MobiDB-lite"/>
    </source>
</evidence>
<dbReference type="Proteomes" id="UP000676336">
    <property type="component" value="Unassembled WGS sequence"/>
</dbReference>
<proteinExistence type="predicted"/>
<feature type="compositionally biased region" description="Low complexity" evidence="1">
    <location>
        <begin position="30"/>
        <end position="41"/>
    </location>
</feature>
<accession>A0A8S2X652</accession>
<dbReference type="AlphaFoldDB" id="A0A8S2X652"/>
<evidence type="ECO:0000313" key="2">
    <source>
        <dbReference type="EMBL" id="CAF4480573.1"/>
    </source>
</evidence>
<name>A0A8S2X652_9BILA</name>
<feature type="non-terminal residue" evidence="2">
    <location>
        <position position="1"/>
    </location>
</feature>
<feature type="non-terminal residue" evidence="2">
    <location>
        <position position="82"/>
    </location>
</feature>
<dbReference type="EMBL" id="CAJOBI010076624">
    <property type="protein sequence ID" value="CAF4480573.1"/>
    <property type="molecule type" value="Genomic_DNA"/>
</dbReference>
<feature type="region of interest" description="Disordered" evidence="1">
    <location>
        <begin position="19"/>
        <end position="46"/>
    </location>
</feature>